<dbReference type="InterPro" id="IPR037118">
    <property type="entry name" value="Val-tRNA_synth_C_sf"/>
</dbReference>
<keyword evidence="17" id="KW-1185">Reference proteome</keyword>
<dbReference type="PANTHER" id="PTHR11946:SF93">
    <property type="entry name" value="VALINE--TRNA LIGASE, CHLOROPLASTIC_MITOCHONDRIAL 2"/>
    <property type="match status" value="1"/>
</dbReference>
<evidence type="ECO:0000256" key="11">
    <source>
        <dbReference type="ARBA" id="ARBA00060830"/>
    </source>
</evidence>
<dbReference type="GO" id="GO:0002161">
    <property type="term" value="F:aminoacyl-tRNA deacylase activity"/>
    <property type="evidence" value="ECO:0007669"/>
    <property type="project" value="InterPro"/>
</dbReference>
<keyword evidence="8 12" id="KW-0175">Coiled coil</keyword>
<dbReference type="SUPFAM" id="SSF46589">
    <property type="entry name" value="tRNA-binding arm"/>
    <property type="match status" value="1"/>
</dbReference>
<evidence type="ECO:0000256" key="4">
    <source>
        <dbReference type="ARBA" id="ARBA00022598"/>
    </source>
</evidence>
<dbReference type="FunFam" id="3.40.50.620:FF:000032">
    <property type="entry name" value="Valine--tRNA ligase"/>
    <property type="match status" value="1"/>
</dbReference>
<sequence length="1080" mass="122373">MPTDTMPESRLTELPSQYDHAAAQARWYPYWESQGYFHADAKSEKPPFSIVIPPPNVTGALHLGHALNNTLQDILCRMKRMQGFNVLWMPGTDHAGIATQAVVERRLLEEEGKSRHDLGREGLVDRIWEWKAQYEKRILGQLKQLGCSCDWERTRFTLDDQCARAVRETFFKLFADNKIYRGKRLVNWDTFLQTAVSDDEVFHEVTKGHFWHFNYPVIDPKPGEPTHVTIATTRPETMLGDTAVAVHPDPAGAFDKLSTELREKIIAASAKEKGELEEQATLLLERRAKMLPQLETLRDMARRQVELQLPLTDRTIPLICDEWAKPELGSGCVKITPAHDENDYQVWQRNQQIGAINILNPDGTLNDSVPEKYRGLTMKKARAAVVEDMESAGLVVEIEDREIDLAHSDRSKTPIEPYLADQWFVRMDELAQSAMDAVTDKRVKIFPERYTKTYLDWLSEKRDWPVGRQLWWGHRVPVWTRVVNADASKVEWDQALYESDIDEMVDYPDENTQWSVQFTDLVTGENLDVSGDDGFEQYRGRGLRILVCLKKDFDPEFIKQLEVWNKFTQEDEVLDTWFSSALWPHSTLGWPDQTPELKTFYPTSVLITSRDIITLWVARMVLAGLYNMDEVPFPEVFIHPKILDGYGETMSKSKGNGVDPLDVIEKFGADALRFGLAYLTTETQDVRMPVEFECPHCQALIPQTKKNRTLPRVECDKCGKPFGTQWAQSNGTAEDQALARGAAVSERFELGRNFCNKLWNASRFALMNLADYNAATAGRAVGNSATNGGGFVADDLLLEDRWLLSRLATVTGEVTAALESYHFADAARAIYGFAWDEFCSFYVEMTKARFAVPEQRAVAQQVLAHALDTLLRLLHPMVPFLTEEVWHLLGEVAPERGVLKHDRAAESVCVAAWPTVDESLIDKGIEAQFAQFQTVMGAVRNIRQEKNIPPRTPVKFSVRCDEETVALLKPMEPYFASMAGATATGWGPDVVPPERVASKPLEGMEVHVDISEFFDVVAEQARLEKERDQLAKFTKSIEGKLSNENFVKNAPAEVVEQQREKLAEAQGQLQAIEAALNKLS</sequence>
<dbReference type="InterPro" id="IPR010978">
    <property type="entry name" value="tRNA-bd_arm"/>
</dbReference>
<dbReference type="EMBL" id="CP042913">
    <property type="protein sequence ID" value="QEG34230.1"/>
    <property type="molecule type" value="Genomic_DNA"/>
</dbReference>
<dbReference type="KEGG" id="bgok:Pr1d_15030"/>
<evidence type="ECO:0000256" key="9">
    <source>
        <dbReference type="ARBA" id="ARBA00023146"/>
    </source>
</evidence>
<dbReference type="PANTHER" id="PTHR11946">
    <property type="entry name" value="VALYL-TRNA SYNTHETASES"/>
    <property type="match status" value="1"/>
</dbReference>
<keyword evidence="7 12" id="KW-0648">Protein biosynthesis</keyword>
<dbReference type="SUPFAM" id="SSF52374">
    <property type="entry name" value="Nucleotidylyl transferase"/>
    <property type="match status" value="1"/>
</dbReference>
<dbReference type="Pfam" id="PF08264">
    <property type="entry name" value="Anticodon_1"/>
    <property type="match status" value="1"/>
</dbReference>
<feature type="short sequence motif" description="'HIGH' region" evidence="12">
    <location>
        <begin position="55"/>
        <end position="65"/>
    </location>
</feature>
<organism evidence="16 17">
    <name type="scientific">Bythopirellula goksoeyrii</name>
    <dbReference type="NCBI Taxonomy" id="1400387"/>
    <lineage>
        <taxon>Bacteria</taxon>
        <taxon>Pseudomonadati</taxon>
        <taxon>Planctomycetota</taxon>
        <taxon>Planctomycetia</taxon>
        <taxon>Pirellulales</taxon>
        <taxon>Lacipirellulaceae</taxon>
        <taxon>Bythopirellula</taxon>
    </lineage>
</organism>
<dbReference type="PROSITE" id="PS00178">
    <property type="entry name" value="AA_TRNA_LIGASE_I"/>
    <property type="match status" value="1"/>
</dbReference>
<gene>
    <name evidence="12 16" type="primary">valS</name>
    <name evidence="16" type="ORF">Pr1d_15030</name>
</gene>
<evidence type="ECO:0000256" key="2">
    <source>
        <dbReference type="ARBA" id="ARBA00011245"/>
    </source>
</evidence>
<dbReference type="InterPro" id="IPR019499">
    <property type="entry name" value="Val-tRNA_synth_tRNA-bd"/>
</dbReference>
<proteinExistence type="inferred from homology"/>
<dbReference type="AlphaFoldDB" id="A0A5B9Q9B7"/>
<dbReference type="InterPro" id="IPR002303">
    <property type="entry name" value="Valyl-tRNA_ligase"/>
</dbReference>
<comment type="function">
    <text evidence="12">Catalyzes the attachment of valine to tRNA(Val). As ValRS can inadvertently accommodate and process structurally similar amino acids such as threonine, to avoid such errors, it has a 'posttransfer' editing activity that hydrolyzes mischarged Thr-tRNA(Val) in a tRNA-dependent manner.</text>
</comment>
<comment type="subcellular location">
    <subcellularLocation>
        <location evidence="1 12">Cytoplasm</location>
    </subcellularLocation>
</comment>
<evidence type="ECO:0000313" key="16">
    <source>
        <dbReference type="EMBL" id="QEG34230.1"/>
    </source>
</evidence>
<dbReference type="SUPFAM" id="SSF47323">
    <property type="entry name" value="Anticodon-binding domain of a subclass of class I aminoacyl-tRNA synthetases"/>
    <property type="match status" value="1"/>
</dbReference>
<keyword evidence="6 12" id="KW-0067">ATP-binding</keyword>
<accession>A0A5B9Q9B7</accession>
<dbReference type="InterPro" id="IPR009008">
    <property type="entry name" value="Val/Leu/Ile-tRNA-synth_edit"/>
</dbReference>
<dbReference type="Gene3D" id="1.10.287.380">
    <property type="entry name" value="Valyl-tRNA synthetase, C-terminal domain"/>
    <property type="match status" value="1"/>
</dbReference>
<keyword evidence="4 12" id="KW-0436">Ligase</keyword>
<comment type="similarity">
    <text evidence="11 12">Belongs to the class-I aminoacyl-tRNA synthetase family. ValS type 1 subfamily.</text>
</comment>
<dbReference type="Gene3D" id="3.40.50.620">
    <property type="entry name" value="HUPs"/>
    <property type="match status" value="2"/>
</dbReference>
<dbReference type="SUPFAM" id="SSF50677">
    <property type="entry name" value="ValRS/IleRS/LeuRS editing domain"/>
    <property type="match status" value="1"/>
</dbReference>
<dbReference type="InterPro" id="IPR001412">
    <property type="entry name" value="aa-tRNA-synth_I_CS"/>
</dbReference>
<dbReference type="GO" id="GO:0004832">
    <property type="term" value="F:valine-tRNA ligase activity"/>
    <property type="evidence" value="ECO:0007669"/>
    <property type="project" value="UniProtKB-UniRule"/>
</dbReference>
<dbReference type="InterPro" id="IPR002300">
    <property type="entry name" value="aa-tRNA-synth_Ia"/>
</dbReference>
<dbReference type="PRINTS" id="PR00986">
    <property type="entry name" value="TRNASYNTHVAL"/>
</dbReference>
<evidence type="ECO:0000256" key="10">
    <source>
        <dbReference type="ARBA" id="ARBA00047552"/>
    </source>
</evidence>
<evidence type="ECO:0000256" key="6">
    <source>
        <dbReference type="ARBA" id="ARBA00022840"/>
    </source>
</evidence>
<dbReference type="EC" id="6.1.1.9" evidence="12"/>
<comment type="caution">
    <text evidence="12">Lacks conserved residue(s) required for the propagation of feature annotation.</text>
</comment>
<dbReference type="GO" id="GO:0005524">
    <property type="term" value="F:ATP binding"/>
    <property type="evidence" value="ECO:0007669"/>
    <property type="project" value="UniProtKB-UniRule"/>
</dbReference>
<evidence type="ECO:0000256" key="5">
    <source>
        <dbReference type="ARBA" id="ARBA00022741"/>
    </source>
</evidence>
<feature type="domain" description="Aminoacyl-tRNA synthetase class Ia" evidence="13">
    <location>
        <begin position="27"/>
        <end position="688"/>
    </location>
</feature>
<dbReference type="Gene3D" id="1.10.730.10">
    <property type="entry name" value="Isoleucyl-tRNA Synthetase, Domain 1"/>
    <property type="match status" value="2"/>
</dbReference>
<keyword evidence="5 12" id="KW-0547">Nucleotide-binding</keyword>
<dbReference type="GO" id="GO:0005829">
    <property type="term" value="C:cytosol"/>
    <property type="evidence" value="ECO:0007669"/>
    <property type="project" value="TreeGrafter"/>
</dbReference>
<feature type="domain" description="Methionyl/Valyl/Leucyl/Isoleucyl-tRNA synthetase anticodon-binding" evidence="14">
    <location>
        <begin position="800"/>
        <end position="955"/>
    </location>
</feature>
<keyword evidence="9 12" id="KW-0030">Aminoacyl-tRNA synthetase</keyword>
<dbReference type="FunFam" id="1.10.287.380:FF:000001">
    <property type="entry name" value="Valine--tRNA ligase"/>
    <property type="match status" value="1"/>
</dbReference>
<dbReference type="Pfam" id="PF00133">
    <property type="entry name" value="tRNA-synt_1"/>
    <property type="match status" value="1"/>
</dbReference>
<evidence type="ECO:0000259" key="15">
    <source>
        <dbReference type="Pfam" id="PF10458"/>
    </source>
</evidence>
<name>A0A5B9Q9B7_9BACT</name>
<evidence type="ECO:0000256" key="12">
    <source>
        <dbReference type="HAMAP-Rule" id="MF_02004"/>
    </source>
</evidence>
<dbReference type="InterPro" id="IPR013155">
    <property type="entry name" value="M/V/L/I-tRNA-synth_anticd-bd"/>
</dbReference>
<feature type="binding site" evidence="12">
    <location>
        <position position="652"/>
    </location>
    <ligand>
        <name>ATP</name>
        <dbReference type="ChEBI" id="CHEBI:30616"/>
    </ligand>
</feature>
<evidence type="ECO:0000313" key="17">
    <source>
        <dbReference type="Proteomes" id="UP000323917"/>
    </source>
</evidence>
<evidence type="ECO:0000256" key="3">
    <source>
        <dbReference type="ARBA" id="ARBA00022490"/>
    </source>
</evidence>
<dbReference type="CDD" id="cd07962">
    <property type="entry name" value="Anticodon_Ia_Val"/>
    <property type="match status" value="1"/>
</dbReference>
<evidence type="ECO:0000256" key="1">
    <source>
        <dbReference type="ARBA" id="ARBA00004496"/>
    </source>
</evidence>
<dbReference type="InterPro" id="IPR009080">
    <property type="entry name" value="tRNAsynth_Ia_anticodon-bd"/>
</dbReference>
<protein>
    <recommendedName>
        <fullName evidence="12">Valine--tRNA ligase</fullName>
        <ecNumber evidence="12">6.1.1.9</ecNumber>
    </recommendedName>
    <alternativeName>
        <fullName evidence="12">Valyl-tRNA synthetase</fullName>
        <shortName evidence="12">ValRS</shortName>
    </alternativeName>
</protein>
<dbReference type="InterPro" id="IPR014729">
    <property type="entry name" value="Rossmann-like_a/b/a_fold"/>
</dbReference>
<reference evidence="16 17" key="1">
    <citation type="submission" date="2019-08" db="EMBL/GenBank/DDBJ databases">
        <title>Deep-cultivation of Planctomycetes and their phenomic and genomic characterization uncovers novel biology.</title>
        <authorList>
            <person name="Wiegand S."/>
            <person name="Jogler M."/>
            <person name="Boedeker C."/>
            <person name="Pinto D."/>
            <person name="Vollmers J."/>
            <person name="Rivas-Marin E."/>
            <person name="Kohn T."/>
            <person name="Peeters S.H."/>
            <person name="Heuer A."/>
            <person name="Rast P."/>
            <person name="Oberbeckmann S."/>
            <person name="Bunk B."/>
            <person name="Jeske O."/>
            <person name="Meyerdierks A."/>
            <person name="Storesund J.E."/>
            <person name="Kallscheuer N."/>
            <person name="Luecker S."/>
            <person name="Lage O.M."/>
            <person name="Pohl T."/>
            <person name="Merkel B.J."/>
            <person name="Hornburger P."/>
            <person name="Mueller R.-W."/>
            <person name="Bruemmer F."/>
            <person name="Labrenz M."/>
            <person name="Spormann A.M."/>
            <person name="Op den Camp H."/>
            <person name="Overmann J."/>
            <person name="Amann R."/>
            <person name="Jetten M.S.M."/>
            <person name="Mascher T."/>
            <person name="Medema M.H."/>
            <person name="Devos D.P."/>
            <person name="Kaster A.-K."/>
            <person name="Ovreas L."/>
            <person name="Rohde M."/>
            <person name="Galperin M.Y."/>
            <person name="Jogler C."/>
        </authorList>
    </citation>
    <scope>NUCLEOTIDE SEQUENCE [LARGE SCALE GENOMIC DNA]</scope>
    <source>
        <strain evidence="16 17">Pr1d</strain>
    </source>
</reference>
<evidence type="ECO:0000256" key="8">
    <source>
        <dbReference type="ARBA" id="ARBA00023054"/>
    </source>
</evidence>
<dbReference type="Gene3D" id="3.90.740.10">
    <property type="entry name" value="Valyl/Leucyl/Isoleucyl-tRNA synthetase, editing domain"/>
    <property type="match status" value="1"/>
</dbReference>
<evidence type="ECO:0000259" key="14">
    <source>
        <dbReference type="Pfam" id="PF08264"/>
    </source>
</evidence>
<dbReference type="Pfam" id="PF10458">
    <property type="entry name" value="Val_tRNA-synt_C"/>
    <property type="match status" value="1"/>
</dbReference>
<evidence type="ECO:0000259" key="13">
    <source>
        <dbReference type="Pfam" id="PF00133"/>
    </source>
</evidence>
<dbReference type="HAMAP" id="MF_02004">
    <property type="entry name" value="Val_tRNA_synth_type1"/>
    <property type="match status" value="1"/>
</dbReference>
<dbReference type="CDD" id="cd00817">
    <property type="entry name" value="ValRS_core"/>
    <property type="match status" value="1"/>
</dbReference>
<feature type="domain" description="Valyl-tRNA synthetase tRNA-binding arm" evidence="15">
    <location>
        <begin position="1015"/>
        <end position="1079"/>
    </location>
</feature>
<comment type="catalytic activity">
    <reaction evidence="10 12">
        <text>tRNA(Val) + L-valine + ATP = L-valyl-tRNA(Val) + AMP + diphosphate</text>
        <dbReference type="Rhea" id="RHEA:10704"/>
        <dbReference type="Rhea" id="RHEA-COMP:9672"/>
        <dbReference type="Rhea" id="RHEA-COMP:9708"/>
        <dbReference type="ChEBI" id="CHEBI:30616"/>
        <dbReference type="ChEBI" id="CHEBI:33019"/>
        <dbReference type="ChEBI" id="CHEBI:57762"/>
        <dbReference type="ChEBI" id="CHEBI:78442"/>
        <dbReference type="ChEBI" id="CHEBI:78537"/>
        <dbReference type="ChEBI" id="CHEBI:456215"/>
        <dbReference type="EC" id="6.1.1.9"/>
    </reaction>
</comment>
<evidence type="ECO:0000256" key="7">
    <source>
        <dbReference type="ARBA" id="ARBA00022917"/>
    </source>
</evidence>
<comment type="domain">
    <text evidence="12">The C-terminal coiled-coil domain is crucial for aminoacylation activity.</text>
</comment>
<comment type="subunit">
    <text evidence="2 12">Monomer.</text>
</comment>
<dbReference type="Proteomes" id="UP000323917">
    <property type="component" value="Chromosome"/>
</dbReference>
<dbReference type="GO" id="GO:0006438">
    <property type="term" value="P:valyl-tRNA aminoacylation"/>
    <property type="evidence" value="ECO:0007669"/>
    <property type="project" value="UniProtKB-UniRule"/>
</dbReference>
<comment type="domain">
    <text evidence="12">ValRS has two distinct active sites: one for aminoacylation and one for editing. The misactivated threonine is translocated from the active site to the editing site.</text>
</comment>
<dbReference type="InterPro" id="IPR033705">
    <property type="entry name" value="Anticodon_Ia_Val"/>
</dbReference>
<keyword evidence="3 12" id="KW-0963">Cytoplasm</keyword>